<evidence type="ECO:0000256" key="1">
    <source>
        <dbReference type="ARBA" id="ARBA00000707"/>
    </source>
</evidence>
<comment type="similarity">
    <text evidence="2 7">Belongs to the peptidase C19 family.</text>
</comment>
<accession>L8HK15</accession>
<dbReference type="GO" id="GO:0006508">
    <property type="term" value="P:proteolysis"/>
    <property type="evidence" value="ECO:0007669"/>
    <property type="project" value="UniProtKB-KW"/>
</dbReference>
<dbReference type="GO" id="GO:0005829">
    <property type="term" value="C:cytosol"/>
    <property type="evidence" value="ECO:0007669"/>
    <property type="project" value="TreeGrafter"/>
</dbReference>
<reference evidence="10 11" key="1">
    <citation type="journal article" date="2013" name="Genome Biol.">
        <title>Genome of Acanthamoeba castellanii highlights extensive lateral gene transfer and early evolution of tyrosine kinase signaling.</title>
        <authorList>
            <person name="Clarke M."/>
            <person name="Lohan A.J."/>
            <person name="Liu B."/>
            <person name="Lagkouvardos I."/>
            <person name="Roy S."/>
            <person name="Zafar N."/>
            <person name="Bertelli C."/>
            <person name="Schilde C."/>
            <person name="Kianianmomeni A."/>
            <person name="Burglin T.R."/>
            <person name="Frech C."/>
            <person name="Turcotte B."/>
            <person name="Kopec K.O."/>
            <person name="Synnott J.M."/>
            <person name="Choo C."/>
            <person name="Paponov I."/>
            <person name="Finkler A."/>
            <person name="Soon Heng Tan C."/>
            <person name="Hutchins A.P."/>
            <person name="Weinmeier T."/>
            <person name="Rattei T."/>
            <person name="Chu J.S."/>
            <person name="Gimenez G."/>
            <person name="Irimia M."/>
            <person name="Rigden D.J."/>
            <person name="Fitzpatrick D.A."/>
            <person name="Lorenzo-Morales J."/>
            <person name="Bateman A."/>
            <person name="Chiu C.H."/>
            <person name="Tang P."/>
            <person name="Hegemann P."/>
            <person name="Fromm H."/>
            <person name="Raoult D."/>
            <person name="Greub G."/>
            <person name="Miranda-Saavedra D."/>
            <person name="Chen N."/>
            <person name="Nash P."/>
            <person name="Ginger M.L."/>
            <person name="Horn M."/>
            <person name="Schaap P."/>
            <person name="Caler L."/>
            <person name="Loftus B."/>
        </authorList>
    </citation>
    <scope>NUCLEOTIDE SEQUENCE [LARGE SCALE GENOMIC DNA]</scope>
    <source>
        <strain evidence="10 11">Neff</strain>
    </source>
</reference>
<evidence type="ECO:0000256" key="2">
    <source>
        <dbReference type="ARBA" id="ARBA00009085"/>
    </source>
</evidence>
<dbReference type="GO" id="GO:0005634">
    <property type="term" value="C:nucleus"/>
    <property type="evidence" value="ECO:0007669"/>
    <property type="project" value="TreeGrafter"/>
</dbReference>
<dbReference type="OMA" id="THECGHY"/>
<evidence type="ECO:0000256" key="7">
    <source>
        <dbReference type="RuleBase" id="RU366025"/>
    </source>
</evidence>
<evidence type="ECO:0000313" key="11">
    <source>
        <dbReference type="Proteomes" id="UP000011083"/>
    </source>
</evidence>
<dbReference type="PROSITE" id="PS00972">
    <property type="entry name" value="USP_1"/>
    <property type="match status" value="1"/>
</dbReference>
<keyword evidence="3 7" id="KW-0645">Protease</keyword>
<feature type="region of interest" description="Disordered" evidence="8">
    <location>
        <begin position="127"/>
        <end position="163"/>
    </location>
</feature>
<dbReference type="PROSITE" id="PS00973">
    <property type="entry name" value="USP_2"/>
    <property type="match status" value="1"/>
</dbReference>
<dbReference type="EMBL" id="KB007811">
    <property type="protein sequence ID" value="ELR24731.1"/>
    <property type="molecule type" value="Genomic_DNA"/>
</dbReference>
<feature type="compositionally biased region" description="Low complexity" evidence="8">
    <location>
        <begin position="138"/>
        <end position="154"/>
    </location>
</feature>
<feature type="domain" description="USP" evidence="9">
    <location>
        <begin position="19"/>
        <end position="429"/>
    </location>
</feature>
<dbReference type="PANTHER" id="PTHR24006:SF888">
    <property type="entry name" value="UBIQUITIN CARBOXYL-TERMINAL HYDROLASE 30"/>
    <property type="match status" value="1"/>
</dbReference>
<evidence type="ECO:0000256" key="5">
    <source>
        <dbReference type="ARBA" id="ARBA00022801"/>
    </source>
</evidence>
<evidence type="ECO:0000256" key="3">
    <source>
        <dbReference type="ARBA" id="ARBA00022670"/>
    </source>
</evidence>
<comment type="catalytic activity">
    <reaction evidence="1 7">
        <text>Thiol-dependent hydrolysis of ester, thioester, amide, peptide and isopeptide bonds formed by the C-terminal Gly of ubiquitin (a 76-residue protein attached to proteins as an intracellular targeting signal).</text>
        <dbReference type="EC" id="3.4.19.12"/>
    </reaction>
</comment>
<dbReference type="AlphaFoldDB" id="L8HK15"/>
<name>L8HK15_ACACF</name>
<sequence length="440" mass="48360">MKGGLRSGAIASRNYSGVRGIKNLGNTCFLNVVLQSLMGLRSFHSYMGLHNGAATASKDSRTPLADALRDSMRELAAPAQSGPYDPTPMVIGVPVLQNTFAQGQHDPEELLHHLMTILDEEKGLPAKEAGKAKEETRAASYTASNNSTATTQSQLEKEWDADERNSNPFAGRLVSKISCKRCKITHNFIDLSLAIPRGTERHGLGPTLENCLDLFTKPEELIGVRCDRCIALLREERRHVKNRLKSQEPAVAQKEPRDPRELLGPLFRMPSDAINFTTLPSSILSISATDRWSSVLRAEKRLSIAKSPHALCLHIQRLVAQPGFRDTTFVKRGDKVGFGFNLDLSPYCEPGCGISYTLAAVIVHHGSEDGGHFTVYRKVIESKLRQRAGWASTGGTESDWVLISDEVCQSVTKDQVLKAPAYMLFYEKDTQPSTATTPSS</sequence>
<gene>
    <name evidence="10" type="ORF">ACA1_173890</name>
</gene>
<evidence type="ECO:0000256" key="6">
    <source>
        <dbReference type="ARBA" id="ARBA00022807"/>
    </source>
</evidence>
<dbReference type="STRING" id="1257118.L8HK15"/>
<dbReference type="Pfam" id="PF00443">
    <property type="entry name" value="UCH"/>
    <property type="match status" value="1"/>
</dbReference>
<keyword evidence="11" id="KW-1185">Reference proteome</keyword>
<dbReference type="KEGG" id="acan:ACA1_173890"/>
<keyword evidence="4 7" id="KW-0833">Ubl conjugation pathway</keyword>
<evidence type="ECO:0000256" key="4">
    <source>
        <dbReference type="ARBA" id="ARBA00022786"/>
    </source>
</evidence>
<dbReference type="InterPro" id="IPR001394">
    <property type="entry name" value="Peptidase_C19_UCH"/>
</dbReference>
<feature type="compositionally biased region" description="Basic and acidic residues" evidence="8">
    <location>
        <begin position="127"/>
        <end position="137"/>
    </location>
</feature>
<keyword evidence="6 7" id="KW-0788">Thiol protease</keyword>
<dbReference type="SUPFAM" id="SSF54001">
    <property type="entry name" value="Cysteine proteinases"/>
    <property type="match status" value="1"/>
</dbReference>
<dbReference type="VEuPathDB" id="AmoebaDB:ACA1_173890"/>
<dbReference type="GO" id="GO:0004843">
    <property type="term" value="F:cysteine-type deubiquitinase activity"/>
    <property type="evidence" value="ECO:0007669"/>
    <property type="project" value="UniProtKB-UniRule"/>
</dbReference>
<dbReference type="EC" id="3.4.19.12" evidence="7"/>
<dbReference type="CDD" id="cd02257">
    <property type="entry name" value="Peptidase_C19"/>
    <property type="match status" value="1"/>
</dbReference>
<dbReference type="OrthoDB" id="21192at2759"/>
<evidence type="ECO:0000313" key="10">
    <source>
        <dbReference type="EMBL" id="ELR24731.1"/>
    </source>
</evidence>
<keyword evidence="5 7" id="KW-0378">Hydrolase</keyword>
<dbReference type="PROSITE" id="PS50235">
    <property type="entry name" value="USP_3"/>
    <property type="match status" value="1"/>
</dbReference>
<dbReference type="Proteomes" id="UP000011083">
    <property type="component" value="Unassembled WGS sequence"/>
</dbReference>
<organism evidence="10 11">
    <name type="scientific">Acanthamoeba castellanii (strain ATCC 30010 / Neff)</name>
    <dbReference type="NCBI Taxonomy" id="1257118"/>
    <lineage>
        <taxon>Eukaryota</taxon>
        <taxon>Amoebozoa</taxon>
        <taxon>Discosea</taxon>
        <taxon>Longamoebia</taxon>
        <taxon>Centramoebida</taxon>
        <taxon>Acanthamoebidae</taxon>
        <taxon>Acanthamoeba</taxon>
    </lineage>
</organism>
<dbReference type="GeneID" id="14925756"/>
<dbReference type="InterPro" id="IPR038765">
    <property type="entry name" value="Papain-like_cys_pep_sf"/>
</dbReference>
<dbReference type="Gene3D" id="3.90.70.10">
    <property type="entry name" value="Cysteine proteinases"/>
    <property type="match status" value="1"/>
</dbReference>
<dbReference type="PANTHER" id="PTHR24006">
    <property type="entry name" value="UBIQUITIN CARBOXYL-TERMINAL HYDROLASE"/>
    <property type="match status" value="1"/>
</dbReference>
<evidence type="ECO:0000256" key="8">
    <source>
        <dbReference type="SAM" id="MobiDB-lite"/>
    </source>
</evidence>
<dbReference type="RefSeq" id="XP_004356631.1">
    <property type="nucleotide sequence ID" value="XM_004356578.1"/>
</dbReference>
<dbReference type="InterPro" id="IPR050164">
    <property type="entry name" value="Peptidase_C19"/>
</dbReference>
<proteinExistence type="inferred from homology"/>
<dbReference type="InterPro" id="IPR028889">
    <property type="entry name" value="USP"/>
</dbReference>
<evidence type="ECO:0000259" key="9">
    <source>
        <dbReference type="PROSITE" id="PS50235"/>
    </source>
</evidence>
<dbReference type="GO" id="GO:0016579">
    <property type="term" value="P:protein deubiquitination"/>
    <property type="evidence" value="ECO:0007669"/>
    <property type="project" value="InterPro"/>
</dbReference>
<protein>
    <recommendedName>
        <fullName evidence="7">Ubiquitin carboxyl-terminal hydrolase</fullName>
        <ecNumber evidence="7">3.4.19.12</ecNumber>
    </recommendedName>
</protein>
<dbReference type="InterPro" id="IPR018200">
    <property type="entry name" value="USP_CS"/>
</dbReference>